<accession>A0A1I1MWD1</accession>
<dbReference type="PANTHER" id="PTHR42760">
    <property type="entry name" value="SHORT-CHAIN DEHYDROGENASES/REDUCTASES FAMILY MEMBER"/>
    <property type="match status" value="1"/>
</dbReference>
<dbReference type="AlphaFoldDB" id="A0A1I1MWD1"/>
<proteinExistence type="inferred from homology"/>
<dbReference type="Proteomes" id="UP000199577">
    <property type="component" value="Unassembled WGS sequence"/>
</dbReference>
<gene>
    <name evidence="2" type="ORF">SAMN05421747_1491</name>
</gene>
<dbReference type="PRINTS" id="PR00081">
    <property type="entry name" value="GDHRDH"/>
</dbReference>
<dbReference type="InterPro" id="IPR002347">
    <property type="entry name" value="SDR_fam"/>
</dbReference>
<dbReference type="Pfam" id="PF00106">
    <property type="entry name" value="adh_short"/>
    <property type="match status" value="1"/>
</dbReference>
<dbReference type="RefSeq" id="WP_090975269.1">
    <property type="nucleotide sequence ID" value="NZ_FOLL01000049.1"/>
</dbReference>
<organism evidence="2 3">
    <name type="scientific">Parapedobacter composti</name>
    <dbReference type="NCBI Taxonomy" id="623281"/>
    <lineage>
        <taxon>Bacteria</taxon>
        <taxon>Pseudomonadati</taxon>
        <taxon>Bacteroidota</taxon>
        <taxon>Sphingobacteriia</taxon>
        <taxon>Sphingobacteriales</taxon>
        <taxon>Sphingobacteriaceae</taxon>
        <taxon>Parapedobacter</taxon>
    </lineage>
</organism>
<dbReference type="STRING" id="623281.SAMN05421747_1491"/>
<dbReference type="SUPFAM" id="SSF51735">
    <property type="entry name" value="NAD(P)-binding Rossmann-fold domains"/>
    <property type="match status" value="1"/>
</dbReference>
<reference evidence="2 3" key="1">
    <citation type="submission" date="2016-10" db="EMBL/GenBank/DDBJ databases">
        <authorList>
            <person name="de Groot N.N."/>
        </authorList>
    </citation>
    <scope>NUCLEOTIDE SEQUENCE [LARGE SCALE GENOMIC DNA]</scope>
    <source>
        <strain evidence="2 3">DSM 22900</strain>
    </source>
</reference>
<evidence type="ECO:0000313" key="2">
    <source>
        <dbReference type="EMBL" id="SFC86883.1"/>
    </source>
</evidence>
<name>A0A1I1MWD1_9SPHI</name>
<dbReference type="CDD" id="cd05233">
    <property type="entry name" value="SDR_c"/>
    <property type="match status" value="1"/>
</dbReference>
<dbReference type="Gene3D" id="3.40.50.720">
    <property type="entry name" value="NAD(P)-binding Rossmann-like Domain"/>
    <property type="match status" value="1"/>
</dbReference>
<dbReference type="EMBL" id="FOLL01000049">
    <property type="protein sequence ID" value="SFC86883.1"/>
    <property type="molecule type" value="Genomic_DNA"/>
</dbReference>
<comment type="similarity">
    <text evidence="1">Belongs to the short-chain dehydrogenases/reductases (SDR) family.</text>
</comment>
<sequence>MERKTYLIFGVSKGLGRAITLNLPDGDDQVFGISRSEPDYLSETPSVRWISADLSNPVESVKTLKQHIGNTKIDYLIYNVGIWESDAFSDDYNFVTNAPEELISLIHTNLTSCILGIQSMIENLKKANQAKIILIGSTWGLDNHNGKEVTFSATKFALRGVAHSLRENLRENRIGVSVLNLGYLAMEGQADEVMDAGIETTTWRRLIPLQDVILALKFIISTSDASCVKEINMPAMDDNNM</sequence>
<keyword evidence="3" id="KW-1185">Reference proteome</keyword>
<protein>
    <submittedName>
        <fullName evidence="2">NAD(P)-dependent dehydrogenase, short-chain alcohol dehydrogenase family</fullName>
    </submittedName>
</protein>
<evidence type="ECO:0000313" key="3">
    <source>
        <dbReference type="Proteomes" id="UP000199577"/>
    </source>
</evidence>
<dbReference type="OrthoDB" id="9808814at2"/>
<dbReference type="GO" id="GO:0016616">
    <property type="term" value="F:oxidoreductase activity, acting on the CH-OH group of donors, NAD or NADP as acceptor"/>
    <property type="evidence" value="ECO:0007669"/>
    <property type="project" value="TreeGrafter"/>
</dbReference>
<dbReference type="InterPro" id="IPR036291">
    <property type="entry name" value="NAD(P)-bd_dom_sf"/>
</dbReference>
<evidence type="ECO:0000256" key="1">
    <source>
        <dbReference type="ARBA" id="ARBA00006484"/>
    </source>
</evidence>